<evidence type="ECO:0000313" key="2">
    <source>
        <dbReference type="EMBL" id="QTR03431.1"/>
    </source>
</evidence>
<sequence length="242" mass="27727">MKELDEFEDALVERFREHPVLAAVDDLPERDFHAVLLQRRFLSHAFTSAYDLAIDLLTDEEAVEIARVIIREEYPRDKGDALTPSHREDMKNDLLALGVPWERFVASRPTEATERTNKDTWSLILDAGAAPNANLGLVTILRFWGEVLVSAEYGRMWPRIQRRLVVGGENRSLFYYPHYEHDAKTSPLADASVLSLTHSDQLGVRLAQLADSEAAWETFKRVETEVLNLKTRFYDQFLPMVA</sequence>
<dbReference type="SUPFAM" id="SSF48613">
    <property type="entry name" value="Heme oxygenase-like"/>
    <property type="match status" value="1"/>
</dbReference>
<reference evidence="2" key="2">
    <citation type="submission" date="2021-04" db="EMBL/GenBank/DDBJ databases">
        <title>Saccharothrix algeriensis WGS.</title>
        <authorList>
            <person name="Stuskova K."/>
            <person name="Hakalova E."/>
            <person name="Tebbal A.B."/>
            <person name="Eichmeier A."/>
        </authorList>
    </citation>
    <scope>NUCLEOTIDE SEQUENCE</scope>
    <source>
        <strain evidence="2">NRRL B-24137</strain>
    </source>
</reference>
<name>A0A8T8HYE1_9PSEU</name>
<dbReference type="Proteomes" id="UP000671828">
    <property type="component" value="Chromosome"/>
</dbReference>
<evidence type="ECO:0000313" key="1">
    <source>
        <dbReference type="EMBL" id="MBM7815194.1"/>
    </source>
</evidence>
<dbReference type="InterPro" id="IPR016084">
    <property type="entry name" value="Haem_Oase-like_multi-hlx"/>
</dbReference>
<dbReference type="Proteomes" id="UP001195724">
    <property type="component" value="Unassembled WGS sequence"/>
</dbReference>
<keyword evidence="4" id="KW-1185">Reference proteome</keyword>
<dbReference type="RefSeq" id="WP_204845743.1">
    <property type="nucleotide sequence ID" value="NZ_JAFBCL010000001.1"/>
</dbReference>
<proteinExistence type="predicted"/>
<gene>
    <name evidence="2" type="ORF">J7S33_31790</name>
    <name evidence="1" type="ORF">JOE68_006059</name>
</gene>
<reference evidence="1 4" key="1">
    <citation type="submission" date="2021-01" db="EMBL/GenBank/DDBJ databases">
        <title>Sequencing the genomes of 1000 actinobacteria strains.</title>
        <authorList>
            <person name="Klenk H.-P."/>
        </authorList>
    </citation>
    <scope>NUCLEOTIDE SEQUENCE [LARGE SCALE GENOMIC DNA]</scope>
    <source>
        <strain evidence="1 4">DSM 44581</strain>
    </source>
</reference>
<dbReference type="EMBL" id="JAFBCL010000001">
    <property type="protein sequence ID" value="MBM7815194.1"/>
    <property type="molecule type" value="Genomic_DNA"/>
</dbReference>
<dbReference type="AlphaFoldDB" id="A0A8T8HYE1"/>
<dbReference type="Gene3D" id="1.20.910.10">
    <property type="entry name" value="Heme oxygenase-like"/>
    <property type="match status" value="1"/>
</dbReference>
<organism evidence="2 3">
    <name type="scientific">Saccharothrix algeriensis</name>
    <dbReference type="NCBI Taxonomy" id="173560"/>
    <lineage>
        <taxon>Bacteria</taxon>
        <taxon>Bacillati</taxon>
        <taxon>Actinomycetota</taxon>
        <taxon>Actinomycetes</taxon>
        <taxon>Pseudonocardiales</taxon>
        <taxon>Pseudonocardiaceae</taxon>
        <taxon>Saccharothrix</taxon>
    </lineage>
</organism>
<dbReference type="EMBL" id="CP072788">
    <property type="protein sequence ID" value="QTR03431.1"/>
    <property type="molecule type" value="Genomic_DNA"/>
</dbReference>
<accession>A0A8T8HYE1</accession>
<evidence type="ECO:0000313" key="4">
    <source>
        <dbReference type="Proteomes" id="UP001195724"/>
    </source>
</evidence>
<protein>
    <submittedName>
        <fullName evidence="2">Uncharacterized protein</fullName>
    </submittedName>
</protein>
<evidence type="ECO:0000313" key="3">
    <source>
        <dbReference type="Proteomes" id="UP000671828"/>
    </source>
</evidence>